<dbReference type="Gene3D" id="3.30.300.30">
    <property type="match status" value="1"/>
</dbReference>
<evidence type="ECO:0008006" key="6">
    <source>
        <dbReference type="Google" id="ProtNLM"/>
    </source>
</evidence>
<evidence type="ECO:0000256" key="2">
    <source>
        <dbReference type="ARBA" id="ARBA00022598"/>
    </source>
</evidence>
<organism evidence="4 5">
    <name type="scientific">Rhinocladiella mackenziei CBS 650.93</name>
    <dbReference type="NCBI Taxonomy" id="1442369"/>
    <lineage>
        <taxon>Eukaryota</taxon>
        <taxon>Fungi</taxon>
        <taxon>Dikarya</taxon>
        <taxon>Ascomycota</taxon>
        <taxon>Pezizomycotina</taxon>
        <taxon>Eurotiomycetes</taxon>
        <taxon>Chaetothyriomycetidae</taxon>
        <taxon>Chaetothyriales</taxon>
        <taxon>Herpotrichiellaceae</taxon>
        <taxon>Rhinocladiella</taxon>
    </lineage>
</organism>
<protein>
    <recommendedName>
        <fullName evidence="6">AMP-binding enzyme C-terminal domain-containing protein</fullName>
    </recommendedName>
</protein>
<gene>
    <name evidence="4" type="ORF">Z518_11019</name>
</gene>
<dbReference type="HOGENOM" id="CLU_1489777_0_0_1"/>
<keyword evidence="2" id="KW-0436">Ligase</keyword>
<comment type="similarity">
    <text evidence="1">Belongs to the ATP-dependent AMP-binding enzyme family.</text>
</comment>
<evidence type="ECO:0000313" key="5">
    <source>
        <dbReference type="Proteomes" id="UP000053617"/>
    </source>
</evidence>
<dbReference type="EMBL" id="KN847485">
    <property type="protein sequence ID" value="KIW99606.1"/>
    <property type="molecule type" value="Genomic_DNA"/>
</dbReference>
<evidence type="ECO:0000313" key="4">
    <source>
        <dbReference type="EMBL" id="KIW99606.1"/>
    </source>
</evidence>
<dbReference type="VEuPathDB" id="FungiDB:Z518_11019"/>
<dbReference type="InterPro" id="IPR045851">
    <property type="entry name" value="AMP-bd_C_sf"/>
</dbReference>
<evidence type="ECO:0000256" key="1">
    <source>
        <dbReference type="ARBA" id="ARBA00006432"/>
    </source>
</evidence>
<dbReference type="GO" id="GO:0016405">
    <property type="term" value="F:CoA-ligase activity"/>
    <property type="evidence" value="ECO:0007669"/>
    <property type="project" value="TreeGrafter"/>
</dbReference>
<dbReference type="RefSeq" id="XP_013266743.1">
    <property type="nucleotide sequence ID" value="XM_013411289.1"/>
</dbReference>
<feature type="region of interest" description="Disordered" evidence="3">
    <location>
        <begin position="46"/>
        <end position="67"/>
    </location>
</feature>
<dbReference type="PANTHER" id="PTHR24096:SF149">
    <property type="entry name" value="AMP-BINDING DOMAIN-CONTAINING PROTEIN-RELATED"/>
    <property type="match status" value="1"/>
</dbReference>
<dbReference type="AlphaFoldDB" id="A0A0D2FBX4"/>
<dbReference type="GeneID" id="25299090"/>
<reference evidence="4 5" key="1">
    <citation type="submission" date="2015-01" db="EMBL/GenBank/DDBJ databases">
        <title>The Genome Sequence of Rhinocladiella mackenzie CBS 650.93.</title>
        <authorList>
            <consortium name="The Broad Institute Genomics Platform"/>
            <person name="Cuomo C."/>
            <person name="de Hoog S."/>
            <person name="Gorbushina A."/>
            <person name="Stielow B."/>
            <person name="Teixiera M."/>
            <person name="Abouelleil A."/>
            <person name="Chapman S.B."/>
            <person name="Priest M."/>
            <person name="Young S.K."/>
            <person name="Wortman J."/>
            <person name="Nusbaum C."/>
            <person name="Birren B."/>
        </authorList>
    </citation>
    <scope>NUCLEOTIDE SEQUENCE [LARGE SCALE GENOMIC DNA]</scope>
    <source>
        <strain evidence="4 5">CBS 650.93</strain>
    </source>
</reference>
<dbReference type="PANTHER" id="PTHR24096">
    <property type="entry name" value="LONG-CHAIN-FATTY-ACID--COA LIGASE"/>
    <property type="match status" value="1"/>
</dbReference>
<accession>A0A0D2FBX4</accession>
<sequence>MAKHPSVRDRDFDTSSVRRVLSGTALLGVEATQQFEELWNGRIKSPTGMGDVRRAPRESSGPSSISIGELVPDGGEKLIKEDSERETRLLNEELIKIRNAQVTPAGLEGFLLEHPQIVDAAMIGIKAYVSLDPWTHVELAPGLRMTKAKFAEIADMRVPKIKRLTGGVIFVVSIPKNPARF</sequence>
<dbReference type="STRING" id="1442369.A0A0D2FBX4"/>
<dbReference type="Proteomes" id="UP000053617">
    <property type="component" value="Unassembled WGS sequence"/>
</dbReference>
<dbReference type="OrthoDB" id="6509636at2759"/>
<keyword evidence="5" id="KW-1185">Reference proteome</keyword>
<proteinExistence type="inferred from homology"/>
<name>A0A0D2FBX4_9EURO</name>
<feature type="compositionally biased region" description="Low complexity" evidence="3">
    <location>
        <begin position="58"/>
        <end position="67"/>
    </location>
</feature>
<dbReference type="SUPFAM" id="SSF56801">
    <property type="entry name" value="Acetyl-CoA synthetase-like"/>
    <property type="match status" value="1"/>
</dbReference>
<evidence type="ECO:0000256" key="3">
    <source>
        <dbReference type="SAM" id="MobiDB-lite"/>
    </source>
</evidence>